<feature type="compositionally biased region" description="Acidic residues" evidence="3">
    <location>
        <begin position="25"/>
        <end position="57"/>
    </location>
</feature>
<name>A0A6C0BW53_9ZZZZ</name>
<reference evidence="4" key="1">
    <citation type="journal article" date="2020" name="Nature">
        <title>Giant virus diversity and host interactions through global metagenomics.</title>
        <authorList>
            <person name="Schulz F."/>
            <person name="Roux S."/>
            <person name="Paez-Espino D."/>
            <person name="Jungbluth S."/>
            <person name="Walsh D.A."/>
            <person name="Denef V.J."/>
            <person name="McMahon K.D."/>
            <person name="Konstantinidis K.T."/>
            <person name="Eloe-Fadrosh E.A."/>
            <person name="Kyrpides N.C."/>
            <person name="Woyke T."/>
        </authorList>
    </citation>
    <scope>NUCLEOTIDE SEQUENCE</scope>
    <source>
        <strain evidence="4">GVMAG-M-3300020166-18</strain>
    </source>
</reference>
<evidence type="ECO:0000256" key="2">
    <source>
        <dbReference type="ARBA" id="ARBA00023163"/>
    </source>
</evidence>
<dbReference type="AlphaFoldDB" id="A0A6C0BW53"/>
<evidence type="ECO:0000256" key="3">
    <source>
        <dbReference type="SAM" id="MobiDB-lite"/>
    </source>
</evidence>
<dbReference type="SUPFAM" id="SSF63562">
    <property type="entry name" value="RPB6/omega subunit-like"/>
    <property type="match status" value="1"/>
</dbReference>
<dbReference type="InterPro" id="IPR036161">
    <property type="entry name" value="RPB6/omega-like_sf"/>
</dbReference>
<protein>
    <submittedName>
        <fullName evidence="4">Uncharacterized protein</fullName>
    </submittedName>
</protein>
<feature type="compositionally biased region" description="Polar residues" evidence="3">
    <location>
        <begin position="1"/>
        <end position="11"/>
    </location>
</feature>
<dbReference type="PANTHER" id="PTHR47227">
    <property type="entry name" value="DNA-DIRECTED RNA POLYMERASE SUBUNIT K"/>
    <property type="match status" value="1"/>
</dbReference>
<keyword evidence="1" id="KW-0240">DNA-directed RNA polymerase</keyword>
<dbReference type="Gene3D" id="3.90.940.10">
    <property type="match status" value="1"/>
</dbReference>
<dbReference type="GO" id="GO:0042797">
    <property type="term" value="P:tRNA transcription by RNA polymerase III"/>
    <property type="evidence" value="ECO:0007669"/>
    <property type="project" value="TreeGrafter"/>
</dbReference>
<dbReference type="GO" id="GO:0005665">
    <property type="term" value="C:RNA polymerase II, core complex"/>
    <property type="evidence" value="ECO:0007669"/>
    <property type="project" value="TreeGrafter"/>
</dbReference>
<dbReference type="EMBL" id="MN739271">
    <property type="protein sequence ID" value="QHS96456.1"/>
    <property type="molecule type" value="Genomic_DNA"/>
</dbReference>
<keyword evidence="2" id="KW-0804">Transcription</keyword>
<feature type="region of interest" description="Disordered" evidence="3">
    <location>
        <begin position="1"/>
        <end position="57"/>
    </location>
</feature>
<dbReference type="PANTHER" id="PTHR47227:SF5">
    <property type="entry name" value="DNA-DIRECTED RNA POLYMERASES I, II, AND III SUBUNIT RPABC2"/>
    <property type="match status" value="1"/>
</dbReference>
<dbReference type="GO" id="GO:0005736">
    <property type="term" value="C:RNA polymerase I complex"/>
    <property type="evidence" value="ECO:0007669"/>
    <property type="project" value="TreeGrafter"/>
</dbReference>
<sequence>MASSVLANKTTDGVEPTPEQLANPDIEDDEEDGEEEMEEEDGEEEEEDDEVEIGEDGDIIATAEVEEKMTLVGLDELDGDADLDIDDEDDLEYDPDILKKLESNHDIISKIHPEQLSISTEELNALVKVVRNKDRIIVDDTHRTYPVLSKYERVRAIGQRVKQLNSGCKAYIAVDKHIDNYIIAEQELKEKILPIIIRRPIPSGACEYWRLQDLEVL</sequence>
<dbReference type="GO" id="GO:0005666">
    <property type="term" value="C:RNA polymerase III complex"/>
    <property type="evidence" value="ECO:0007669"/>
    <property type="project" value="TreeGrafter"/>
</dbReference>
<accession>A0A6C0BW53</accession>
<dbReference type="GO" id="GO:0003677">
    <property type="term" value="F:DNA binding"/>
    <property type="evidence" value="ECO:0007669"/>
    <property type="project" value="InterPro"/>
</dbReference>
<evidence type="ECO:0000313" key="4">
    <source>
        <dbReference type="EMBL" id="QHS96456.1"/>
    </source>
</evidence>
<proteinExistence type="predicted"/>
<dbReference type="GO" id="GO:0006366">
    <property type="term" value="P:transcription by RNA polymerase II"/>
    <property type="evidence" value="ECO:0007669"/>
    <property type="project" value="TreeGrafter"/>
</dbReference>
<dbReference type="Pfam" id="PF01192">
    <property type="entry name" value="RNA_pol_Rpb6"/>
    <property type="match status" value="1"/>
</dbReference>
<dbReference type="GO" id="GO:0006360">
    <property type="term" value="P:transcription by RNA polymerase I"/>
    <property type="evidence" value="ECO:0007669"/>
    <property type="project" value="TreeGrafter"/>
</dbReference>
<organism evidence="4">
    <name type="scientific">viral metagenome</name>
    <dbReference type="NCBI Taxonomy" id="1070528"/>
    <lineage>
        <taxon>unclassified sequences</taxon>
        <taxon>metagenomes</taxon>
        <taxon>organismal metagenomes</taxon>
    </lineage>
</organism>
<dbReference type="InterPro" id="IPR006110">
    <property type="entry name" value="Pol_omega/Rpo6/RPB6"/>
</dbReference>
<dbReference type="GO" id="GO:0003899">
    <property type="term" value="F:DNA-directed RNA polymerase activity"/>
    <property type="evidence" value="ECO:0007669"/>
    <property type="project" value="InterPro"/>
</dbReference>
<evidence type="ECO:0000256" key="1">
    <source>
        <dbReference type="ARBA" id="ARBA00022478"/>
    </source>
</evidence>